<name>A0AAV4MPL6_CAEEX</name>
<keyword evidence="2" id="KW-1185">Reference proteome</keyword>
<reference evidence="1 2" key="1">
    <citation type="submission" date="2021-06" db="EMBL/GenBank/DDBJ databases">
        <title>Caerostris extrusa draft genome.</title>
        <authorList>
            <person name="Kono N."/>
            <person name="Arakawa K."/>
        </authorList>
    </citation>
    <scope>NUCLEOTIDE SEQUENCE [LARGE SCALE GENOMIC DNA]</scope>
</reference>
<accession>A0AAV4MPL6</accession>
<comment type="caution">
    <text evidence="1">The sequence shown here is derived from an EMBL/GenBank/DDBJ whole genome shotgun (WGS) entry which is preliminary data.</text>
</comment>
<proteinExistence type="predicted"/>
<evidence type="ECO:0000313" key="1">
    <source>
        <dbReference type="EMBL" id="GIX74318.1"/>
    </source>
</evidence>
<protein>
    <submittedName>
        <fullName evidence="1">Uncharacterized protein</fullName>
    </submittedName>
</protein>
<dbReference type="EMBL" id="BPLR01002497">
    <property type="protein sequence ID" value="GIX74318.1"/>
    <property type="molecule type" value="Genomic_DNA"/>
</dbReference>
<dbReference type="Proteomes" id="UP001054945">
    <property type="component" value="Unassembled WGS sequence"/>
</dbReference>
<sequence length="97" mass="11156">MYEKFKSGNQVEILWGLSGVIRSRGGRLRISPRESFGNGICGRKNQVSADPWRYFSFFPFPVRRPWRQVWQEKFSFLAGGILKMSCIILKEGNALLG</sequence>
<evidence type="ECO:0000313" key="2">
    <source>
        <dbReference type="Proteomes" id="UP001054945"/>
    </source>
</evidence>
<dbReference type="AlphaFoldDB" id="A0AAV4MPL6"/>
<organism evidence="1 2">
    <name type="scientific">Caerostris extrusa</name>
    <name type="common">Bark spider</name>
    <name type="synonym">Caerostris bankana</name>
    <dbReference type="NCBI Taxonomy" id="172846"/>
    <lineage>
        <taxon>Eukaryota</taxon>
        <taxon>Metazoa</taxon>
        <taxon>Ecdysozoa</taxon>
        <taxon>Arthropoda</taxon>
        <taxon>Chelicerata</taxon>
        <taxon>Arachnida</taxon>
        <taxon>Araneae</taxon>
        <taxon>Araneomorphae</taxon>
        <taxon>Entelegynae</taxon>
        <taxon>Araneoidea</taxon>
        <taxon>Araneidae</taxon>
        <taxon>Caerostris</taxon>
    </lineage>
</organism>
<gene>
    <name evidence="1" type="ORF">CEXT_46531</name>
</gene>